<feature type="chain" id="PRO_5010164442" evidence="2">
    <location>
        <begin position="24"/>
        <end position="447"/>
    </location>
</feature>
<proteinExistence type="predicted"/>
<feature type="compositionally biased region" description="Polar residues" evidence="1">
    <location>
        <begin position="61"/>
        <end position="79"/>
    </location>
</feature>
<dbReference type="KEGG" id="dci:103513095"/>
<feature type="signal peptide" evidence="2">
    <location>
        <begin position="1"/>
        <end position="23"/>
    </location>
</feature>
<reference evidence="4" key="1">
    <citation type="submission" date="2025-08" db="UniProtKB">
        <authorList>
            <consortium name="RefSeq"/>
        </authorList>
    </citation>
    <scope>IDENTIFICATION</scope>
</reference>
<dbReference type="Proteomes" id="UP000079169">
    <property type="component" value="Unplaced"/>
</dbReference>
<accession>A0A1S3D7L2</accession>
<feature type="compositionally biased region" description="Polar residues" evidence="1">
    <location>
        <begin position="396"/>
        <end position="409"/>
    </location>
</feature>
<dbReference type="AlphaFoldDB" id="A0A1S3D7L2"/>
<feature type="region of interest" description="Disordered" evidence="1">
    <location>
        <begin position="26"/>
        <end position="88"/>
    </location>
</feature>
<feature type="compositionally biased region" description="Basic and acidic residues" evidence="1">
    <location>
        <begin position="26"/>
        <end position="51"/>
    </location>
</feature>
<gene>
    <name evidence="4" type="primary">LOC103513095</name>
</gene>
<feature type="compositionally biased region" description="Pro residues" evidence="1">
    <location>
        <begin position="431"/>
        <end position="447"/>
    </location>
</feature>
<evidence type="ECO:0000313" key="3">
    <source>
        <dbReference type="Proteomes" id="UP000079169"/>
    </source>
</evidence>
<keyword evidence="2" id="KW-0732">Signal</keyword>
<evidence type="ECO:0000256" key="2">
    <source>
        <dbReference type="SAM" id="SignalP"/>
    </source>
</evidence>
<keyword evidence="3" id="KW-1185">Reference proteome</keyword>
<evidence type="ECO:0000313" key="4">
    <source>
        <dbReference type="RefSeq" id="XP_008476125.1"/>
    </source>
</evidence>
<dbReference type="PaxDb" id="121845-A0A1S3D7L2"/>
<dbReference type="RefSeq" id="XP_008476125.1">
    <property type="nucleotide sequence ID" value="XM_008477903.3"/>
</dbReference>
<feature type="compositionally biased region" description="Basic and acidic residues" evidence="1">
    <location>
        <begin position="353"/>
        <end position="364"/>
    </location>
</feature>
<name>A0A1S3D7L2_DIACI</name>
<organism evidence="3 4">
    <name type="scientific">Diaphorina citri</name>
    <name type="common">Asian citrus psyllid</name>
    <dbReference type="NCBI Taxonomy" id="121845"/>
    <lineage>
        <taxon>Eukaryota</taxon>
        <taxon>Metazoa</taxon>
        <taxon>Ecdysozoa</taxon>
        <taxon>Arthropoda</taxon>
        <taxon>Hexapoda</taxon>
        <taxon>Insecta</taxon>
        <taxon>Pterygota</taxon>
        <taxon>Neoptera</taxon>
        <taxon>Paraneoptera</taxon>
        <taxon>Hemiptera</taxon>
        <taxon>Sternorrhyncha</taxon>
        <taxon>Psylloidea</taxon>
        <taxon>Psyllidae</taxon>
        <taxon>Diaphorininae</taxon>
        <taxon>Diaphorina</taxon>
    </lineage>
</organism>
<sequence length="447" mass="50918">MNIFFLLLIIFAIVCSFMEQSSSKSIEKAIKPDTTDKKQDETLPKPPEKALAKTIEPLKGPTNSTALGNDSESTTQTTMEPKLWIDNKGDKEAEKPKLKISDKDGPLENATDEIVFAEDPGYKEYNLTLHTPETETNSGSLSAVTLLTALGLPVTSSFIQTLLVAYALPNGPTLVENLLSQLLLVDDNLLVNLVQSLGQDALKNQGLTMEEFQAFLLDDDNQSLNLMQRILADAAKGTNPITVHSKHLPRGKSQDKFPDFETSEEAIPAFDNVEDVPIIYTPNQEKIPTTKSAHADSTVFVVRFNEFPPNDHQRRYNFQPFRELNRHLVAPPYDYDVDSRRYRTNTPPQFQNRKWEPPSQDHYRAYHRNHRHRAPEQNSTPQFHRTSHRQPAPEFQRTTSHYGNPQGRPSQRFHPRDPRYQHHPMYEGQRPLPPINSPRPQPRYPSS</sequence>
<evidence type="ECO:0000256" key="1">
    <source>
        <dbReference type="SAM" id="MobiDB-lite"/>
    </source>
</evidence>
<dbReference type="GeneID" id="103513095"/>
<protein>
    <submittedName>
        <fullName evidence="4">Uncharacterized protein LOC103513095</fullName>
    </submittedName>
</protein>
<feature type="region of interest" description="Disordered" evidence="1">
    <location>
        <begin position="338"/>
        <end position="447"/>
    </location>
</feature>